<protein>
    <recommendedName>
        <fullName evidence="7">Oxidase ustYa</fullName>
    </recommendedName>
</protein>
<gene>
    <name evidence="5" type="ORF">BJ212DRAFT_922188</name>
</gene>
<evidence type="ECO:0000313" key="5">
    <source>
        <dbReference type="EMBL" id="KAG1821803.1"/>
    </source>
</evidence>
<evidence type="ECO:0000256" key="1">
    <source>
        <dbReference type="ARBA" id="ARBA00004685"/>
    </source>
</evidence>
<keyword evidence="4" id="KW-0812">Transmembrane</keyword>
<keyword evidence="2" id="KW-0560">Oxidoreductase</keyword>
<keyword evidence="4" id="KW-1133">Transmembrane helix</keyword>
<dbReference type="PANTHER" id="PTHR33365">
    <property type="entry name" value="YALI0B05434P"/>
    <property type="match status" value="1"/>
</dbReference>
<reference evidence="5" key="1">
    <citation type="journal article" date="2020" name="New Phytol.">
        <title>Comparative genomics reveals dynamic genome evolution in host specialist ectomycorrhizal fungi.</title>
        <authorList>
            <person name="Lofgren L.A."/>
            <person name="Nguyen N.H."/>
            <person name="Vilgalys R."/>
            <person name="Ruytinx J."/>
            <person name="Liao H.L."/>
            <person name="Branco S."/>
            <person name="Kuo A."/>
            <person name="LaButti K."/>
            <person name="Lipzen A."/>
            <person name="Andreopoulos W."/>
            <person name="Pangilinan J."/>
            <person name="Riley R."/>
            <person name="Hundley H."/>
            <person name="Na H."/>
            <person name="Barry K."/>
            <person name="Grigoriev I.V."/>
            <person name="Stajich J.E."/>
            <person name="Kennedy P.G."/>
        </authorList>
    </citation>
    <scope>NUCLEOTIDE SEQUENCE</scope>
    <source>
        <strain evidence="5">MN1</strain>
    </source>
</reference>
<dbReference type="Proteomes" id="UP000807769">
    <property type="component" value="Unassembled WGS sequence"/>
</dbReference>
<dbReference type="GO" id="GO:0043386">
    <property type="term" value="P:mycotoxin biosynthetic process"/>
    <property type="evidence" value="ECO:0007669"/>
    <property type="project" value="InterPro"/>
</dbReference>
<accession>A0A9P7EI50</accession>
<proteinExistence type="inferred from homology"/>
<comment type="pathway">
    <text evidence="1">Mycotoxin biosynthesis.</text>
</comment>
<keyword evidence="6" id="KW-1185">Reference proteome</keyword>
<feature type="transmembrane region" description="Helical" evidence="4">
    <location>
        <begin position="12"/>
        <end position="33"/>
    </location>
</feature>
<dbReference type="EMBL" id="JABBWG010000006">
    <property type="protein sequence ID" value="KAG1821803.1"/>
    <property type="molecule type" value="Genomic_DNA"/>
</dbReference>
<dbReference type="AlphaFoldDB" id="A0A9P7EI50"/>
<dbReference type="GO" id="GO:0016491">
    <property type="term" value="F:oxidoreductase activity"/>
    <property type="evidence" value="ECO:0007669"/>
    <property type="project" value="UniProtKB-KW"/>
</dbReference>
<evidence type="ECO:0000313" key="6">
    <source>
        <dbReference type="Proteomes" id="UP000807769"/>
    </source>
</evidence>
<dbReference type="OrthoDB" id="3687641at2759"/>
<dbReference type="GeneID" id="64638367"/>
<evidence type="ECO:0000256" key="4">
    <source>
        <dbReference type="SAM" id="Phobius"/>
    </source>
</evidence>
<organism evidence="5 6">
    <name type="scientific">Suillus subaureus</name>
    <dbReference type="NCBI Taxonomy" id="48587"/>
    <lineage>
        <taxon>Eukaryota</taxon>
        <taxon>Fungi</taxon>
        <taxon>Dikarya</taxon>
        <taxon>Basidiomycota</taxon>
        <taxon>Agaricomycotina</taxon>
        <taxon>Agaricomycetes</taxon>
        <taxon>Agaricomycetidae</taxon>
        <taxon>Boletales</taxon>
        <taxon>Suillineae</taxon>
        <taxon>Suillaceae</taxon>
        <taxon>Suillus</taxon>
    </lineage>
</organism>
<evidence type="ECO:0000256" key="3">
    <source>
        <dbReference type="ARBA" id="ARBA00035112"/>
    </source>
</evidence>
<name>A0A9P7EI50_9AGAM</name>
<comment type="similarity">
    <text evidence="3">Belongs to the ustYa family.</text>
</comment>
<dbReference type="InterPro" id="IPR021765">
    <property type="entry name" value="UstYa-like"/>
</dbReference>
<evidence type="ECO:0008006" key="7">
    <source>
        <dbReference type="Google" id="ProtNLM"/>
    </source>
</evidence>
<dbReference type="RefSeq" id="XP_041196543.1">
    <property type="nucleotide sequence ID" value="XM_041344351.1"/>
</dbReference>
<comment type="caution">
    <text evidence="5">The sequence shown here is derived from an EMBL/GenBank/DDBJ whole genome shotgun (WGS) entry which is preliminary data.</text>
</comment>
<evidence type="ECO:0000256" key="2">
    <source>
        <dbReference type="ARBA" id="ARBA00023002"/>
    </source>
</evidence>
<dbReference type="Pfam" id="PF11807">
    <property type="entry name" value="UstYa"/>
    <property type="match status" value="1"/>
</dbReference>
<dbReference type="PANTHER" id="PTHR33365:SF11">
    <property type="entry name" value="TAT PATHWAY SIGNAL SEQUENCE"/>
    <property type="match status" value="1"/>
</dbReference>
<keyword evidence="4" id="KW-0472">Membrane</keyword>
<sequence>MLHSFKLRLSDILRVFGPSVFVISIILNIFTILRLQHKSVDDRQYTYIGDDHPIELPLDLEIVALTFEDSKYYSTSGLTAWSEWNLLDHFPEGHGFVRLGPNGKQSFTLFSSIHESDACRSHILLGRLFGVSMFHQIHCLQMIRLALINGPNDHSGHCLNFLRQAILCNSDTTLDPVYINGSMAGSDGLGVTHICRDWSQVYAYIKENQRGSVWAEHKTEMQS</sequence>